<name>A0A6V7UQP9_MELEN</name>
<organism evidence="2 3">
    <name type="scientific">Meloidogyne enterolobii</name>
    <name type="common">Root-knot nematode worm</name>
    <name type="synonym">Meloidogyne mayaguensis</name>
    <dbReference type="NCBI Taxonomy" id="390850"/>
    <lineage>
        <taxon>Eukaryota</taxon>
        <taxon>Metazoa</taxon>
        <taxon>Ecdysozoa</taxon>
        <taxon>Nematoda</taxon>
        <taxon>Chromadorea</taxon>
        <taxon>Rhabditida</taxon>
        <taxon>Tylenchina</taxon>
        <taxon>Tylenchomorpha</taxon>
        <taxon>Tylenchoidea</taxon>
        <taxon>Meloidogynidae</taxon>
        <taxon>Meloidogyninae</taxon>
        <taxon>Meloidogyne</taxon>
    </lineage>
</organism>
<feature type="signal peptide" evidence="1">
    <location>
        <begin position="1"/>
        <end position="28"/>
    </location>
</feature>
<feature type="chain" id="PRO_5028168799" evidence="1">
    <location>
        <begin position="29"/>
        <end position="195"/>
    </location>
</feature>
<keyword evidence="1" id="KW-0732">Signal</keyword>
<comment type="caution">
    <text evidence="2">The sequence shown here is derived from an EMBL/GenBank/DDBJ whole genome shotgun (WGS) entry which is preliminary data.</text>
</comment>
<evidence type="ECO:0000313" key="3">
    <source>
        <dbReference type="Proteomes" id="UP000580250"/>
    </source>
</evidence>
<protein>
    <submittedName>
        <fullName evidence="2">Uncharacterized protein</fullName>
    </submittedName>
</protein>
<gene>
    <name evidence="2" type="ORF">MENT_LOCUS16038</name>
</gene>
<reference evidence="2 3" key="1">
    <citation type="submission" date="2020-08" db="EMBL/GenBank/DDBJ databases">
        <authorList>
            <person name="Koutsovoulos G."/>
            <person name="Danchin GJ E."/>
        </authorList>
    </citation>
    <scope>NUCLEOTIDE SEQUENCE [LARGE SCALE GENOMIC DNA]</scope>
</reference>
<proteinExistence type="predicted"/>
<accession>A0A6V7UQP9</accession>
<dbReference type="Proteomes" id="UP000580250">
    <property type="component" value="Unassembled WGS sequence"/>
</dbReference>
<sequence>MFNFMNCSNLKILFIFLLLNLMIELISLQIEEIEEENQQKYLFELNPQKLELLFQRAALMALLKSIAKLKLKQVKQTEKILFNECLNLNKNSLSPLNYAKCLSKLIESKNLFDEDEKQKQQINCCNGIVENTLNLFFNVQNFQHHQGFLQKQQNNKISIKRQLNRHRKRRLWLNNKYMRSKRAKENFGRFQYFLN</sequence>
<evidence type="ECO:0000256" key="1">
    <source>
        <dbReference type="SAM" id="SignalP"/>
    </source>
</evidence>
<dbReference type="EMBL" id="CAJEWN010000098">
    <property type="protein sequence ID" value="CAD2163504.1"/>
    <property type="molecule type" value="Genomic_DNA"/>
</dbReference>
<dbReference type="AlphaFoldDB" id="A0A6V7UQP9"/>
<evidence type="ECO:0000313" key="2">
    <source>
        <dbReference type="EMBL" id="CAD2163504.1"/>
    </source>
</evidence>